<evidence type="ECO:0000256" key="2">
    <source>
        <dbReference type="ARBA" id="ARBA00022679"/>
    </source>
</evidence>
<dbReference type="CDD" id="cd01167">
    <property type="entry name" value="bac_FRK"/>
    <property type="match status" value="1"/>
</dbReference>
<dbReference type="PROSITE" id="PS00583">
    <property type="entry name" value="PFKB_KINASES_1"/>
    <property type="match status" value="1"/>
</dbReference>
<dbReference type="SUPFAM" id="SSF53613">
    <property type="entry name" value="Ribokinase-like"/>
    <property type="match status" value="1"/>
</dbReference>
<dbReference type="EMBL" id="CP094326">
    <property type="protein sequence ID" value="UNY99937.1"/>
    <property type="molecule type" value="Genomic_DNA"/>
</dbReference>
<evidence type="ECO:0000256" key="1">
    <source>
        <dbReference type="ARBA" id="ARBA00010688"/>
    </source>
</evidence>
<evidence type="ECO:0000259" key="4">
    <source>
        <dbReference type="Pfam" id="PF00294"/>
    </source>
</evidence>
<feature type="domain" description="Carbohydrate kinase PfkB" evidence="4">
    <location>
        <begin position="21"/>
        <end position="284"/>
    </location>
</feature>
<keyword evidence="6" id="KW-1185">Reference proteome</keyword>
<accession>A0ABY3YQ18</accession>
<dbReference type="PROSITE" id="PS00584">
    <property type="entry name" value="PFKB_KINASES_2"/>
    <property type="match status" value="1"/>
</dbReference>
<name>A0ABY3YQ18_9FLAO</name>
<dbReference type="PANTHER" id="PTHR43085:SF57">
    <property type="entry name" value="CARBOHYDRATE KINASE PFKB DOMAIN-CONTAINING PROTEIN"/>
    <property type="match status" value="1"/>
</dbReference>
<dbReference type="GO" id="GO:0016301">
    <property type="term" value="F:kinase activity"/>
    <property type="evidence" value="ECO:0007669"/>
    <property type="project" value="UniProtKB-KW"/>
</dbReference>
<proteinExistence type="inferred from homology"/>
<reference evidence="5 6" key="1">
    <citation type="journal article" date="2018" name="Int. J. Syst. Evol. Microbiol.">
        <title>Zhouia spongiae sp. nov., isolated from a marine sponge.</title>
        <authorList>
            <person name="Zhuang L."/>
            <person name="Lin B."/>
            <person name="Qin F."/>
            <person name="Luo L."/>
        </authorList>
    </citation>
    <scope>NUCLEOTIDE SEQUENCE [LARGE SCALE GENOMIC DNA]</scope>
    <source>
        <strain evidence="5 6">HN-Y44</strain>
    </source>
</reference>
<dbReference type="RefSeq" id="WP_242938306.1">
    <property type="nucleotide sequence ID" value="NZ_CP094326.1"/>
</dbReference>
<keyword evidence="2" id="KW-0808">Transferase</keyword>
<dbReference type="PANTHER" id="PTHR43085">
    <property type="entry name" value="HEXOKINASE FAMILY MEMBER"/>
    <property type="match status" value="1"/>
</dbReference>
<protein>
    <submittedName>
        <fullName evidence="5">Carbohydrate kinase</fullName>
    </submittedName>
</protein>
<evidence type="ECO:0000313" key="5">
    <source>
        <dbReference type="EMBL" id="UNY99937.1"/>
    </source>
</evidence>
<sequence length="298" mass="32530">MTLPIKGICFGEVLWDLFPDKKKIGGAPLNVALRMQSLGCKMSIISAVGNDSNGKSLISFLNKNGIDTKNIQLKNDFPTGKVTVTLNNENNASYSIDYPAAWDKIDSCRESEAAIENTDVIVFGSLICRDKVSRQTLLNILKTAPYKVFDVNLRQPHYNFETLTTLMQQADFIKLNDNELLELSGHLGSNEKDIRKNILFISEKSNTNSVCVTRGPEGAVLYWDGKFYSHPGYTVSVVDTVGAGDSFLGALITGLMQKTAPHTALDHACAIGALVASKEGANPNVKDPEIRALMATKK</sequence>
<dbReference type="InterPro" id="IPR011611">
    <property type="entry name" value="PfkB_dom"/>
</dbReference>
<comment type="similarity">
    <text evidence="1">Belongs to the carbohydrate kinase PfkB family.</text>
</comment>
<gene>
    <name evidence="5" type="ORF">MQE36_06205</name>
</gene>
<dbReference type="InterPro" id="IPR029056">
    <property type="entry name" value="Ribokinase-like"/>
</dbReference>
<dbReference type="Pfam" id="PF00294">
    <property type="entry name" value="PfkB"/>
    <property type="match status" value="1"/>
</dbReference>
<dbReference type="Proteomes" id="UP000829476">
    <property type="component" value="Chromosome"/>
</dbReference>
<dbReference type="InterPro" id="IPR050306">
    <property type="entry name" value="PfkB_Carbo_kinase"/>
</dbReference>
<evidence type="ECO:0000313" key="6">
    <source>
        <dbReference type="Proteomes" id="UP000829476"/>
    </source>
</evidence>
<dbReference type="InterPro" id="IPR002173">
    <property type="entry name" value="Carboh/pur_kinase_PfkB_CS"/>
</dbReference>
<dbReference type="Gene3D" id="3.40.1190.20">
    <property type="match status" value="1"/>
</dbReference>
<keyword evidence="3 5" id="KW-0418">Kinase</keyword>
<organism evidence="5 6">
    <name type="scientific">Zhouia spongiae</name>
    <dbReference type="NCBI Taxonomy" id="2202721"/>
    <lineage>
        <taxon>Bacteria</taxon>
        <taxon>Pseudomonadati</taxon>
        <taxon>Bacteroidota</taxon>
        <taxon>Flavobacteriia</taxon>
        <taxon>Flavobacteriales</taxon>
        <taxon>Flavobacteriaceae</taxon>
        <taxon>Zhouia</taxon>
    </lineage>
</organism>
<evidence type="ECO:0000256" key="3">
    <source>
        <dbReference type="ARBA" id="ARBA00022777"/>
    </source>
</evidence>